<evidence type="ECO:0000256" key="1">
    <source>
        <dbReference type="ARBA" id="ARBA00004196"/>
    </source>
</evidence>
<evidence type="ECO:0000256" key="3">
    <source>
        <dbReference type="ARBA" id="ARBA00022448"/>
    </source>
</evidence>
<feature type="chain" id="PRO_5045808596" evidence="5">
    <location>
        <begin position="25"/>
        <end position="317"/>
    </location>
</feature>
<dbReference type="CDD" id="cd01146">
    <property type="entry name" value="FhuD"/>
    <property type="match status" value="1"/>
</dbReference>
<dbReference type="PROSITE" id="PS50983">
    <property type="entry name" value="FE_B12_PBP"/>
    <property type="match status" value="1"/>
</dbReference>
<dbReference type="InterPro" id="IPR002491">
    <property type="entry name" value="ABC_transptr_periplasmic_BD"/>
</dbReference>
<name>A0ABV5W298_9BACL</name>
<dbReference type="Gene3D" id="3.40.50.1980">
    <property type="entry name" value="Nitrogenase molybdenum iron protein domain"/>
    <property type="match status" value="2"/>
</dbReference>
<dbReference type="EMBL" id="JBHMAG010000016">
    <property type="protein sequence ID" value="MFB9754618.1"/>
    <property type="molecule type" value="Genomic_DNA"/>
</dbReference>
<comment type="similarity">
    <text evidence="2">Belongs to the bacterial solute-binding protein 8 family.</text>
</comment>
<accession>A0ABV5W298</accession>
<feature type="signal peptide" evidence="5">
    <location>
        <begin position="1"/>
        <end position="24"/>
    </location>
</feature>
<dbReference type="Pfam" id="PF01497">
    <property type="entry name" value="Peripla_BP_2"/>
    <property type="match status" value="1"/>
</dbReference>
<dbReference type="Proteomes" id="UP001589619">
    <property type="component" value="Unassembled WGS sequence"/>
</dbReference>
<organism evidence="7 8">
    <name type="scientific">Paenibacillus hodogayensis</name>
    <dbReference type="NCBI Taxonomy" id="279208"/>
    <lineage>
        <taxon>Bacteria</taxon>
        <taxon>Bacillati</taxon>
        <taxon>Bacillota</taxon>
        <taxon>Bacilli</taxon>
        <taxon>Bacillales</taxon>
        <taxon>Paenibacillaceae</taxon>
        <taxon>Paenibacillus</taxon>
    </lineage>
</organism>
<evidence type="ECO:0000256" key="2">
    <source>
        <dbReference type="ARBA" id="ARBA00008814"/>
    </source>
</evidence>
<evidence type="ECO:0000259" key="6">
    <source>
        <dbReference type="PROSITE" id="PS50983"/>
    </source>
</evidence>
<sequence length="317" mass="34285">MFAKVIGKRSGAAIILLACLLLMAGCGANKNGGPAEVKDSGKQAELRTISDAYGSVQVPAKPARVVVLDIGALDNLLALGIKPVGAPSILTPGDPYPKYLGEAEGIANIGSVNEPNMEKIDSLRPDLIIGNKDTHSQIHDKLAKIAPTVFVETLGVTWKKNLQTHAEAVGKGEEGKKLLDDYQKRTDELKKKIGTAGPKVSVIRTRADKAQIYLTETFSGVILADAGIVRPEAQRGTGFSKDVTLEQVADLDGDVIFWFTRENGSFEKLQKSPLWDTLKAVKEKRVYQVEWETWMSGLGIKAVNKVVDDLFAYLAKS</sequence>
<evidence type="ECO:0000256" key="5">
    <source>
        <dbReference type="SAM" id="SignalP"/>
    </source>
</evidence>
<comment type="subcellular location">
    <subcellularLocation>
        <location evidence="1">Cell envelope</location>
    </subcellularLocation>
</comment>
<feature type="domain" description="Fe/B12 periplasmic-binding" evidence="6">
    <location>
        <begin position="64"/>
        <end position="317"/>
    </location>
</feature>
<reference evidence="7 8" key="1">
    <citation type="submission" date="2024-09" db="EMBL/GenBank/DDBJ databases">
        <authorList>
            <person name="Sun Q."/>
            <person name="Mori K."/>
        </authorList>
    </citation>
    <scope>NUCLEOTIDE SEQUENCE [LARGE SCALE GENOMIC DNA]</scope>
    <source>
        <strain evidence="7 8">JCM 12520</strain>
    </source>
</reference>
<comment type="caution">
    <text evidence="7">The sequence shown here is derived from an EMBL/GenBank/DDBJ whole genome shotgun (WGS) entry which is preliminary data.</text>
</comment>
<keyword evidence="4 5" id="KW-0732">Signal</keyword>
<dbReference type="SUPFAM" id="SSF53807">
    <property type="entry name" value="Helical backbone' metal receptor"/>
    <property type="match status" value="1"/>
</dbReference>
<dbReference type="RefSeq" id="WP_344909257.1">
    <property type="nucleotide sequence ID" value="NZ_BAAAYO010000008.1"/>
</dbReference>
<keyword evidence="3" id="KW-0813">Transport</keyword>
<dbReference type="InterPro" id="IPR051313">
    <property type="entry name" value="Bact_iron-sidero_bind"/>
</dbReference>
<gene>
    <name evidence="7" type="ORF">ACFFNY_23870</name>
</gene>
<keyword evidence="8" id="KW-1185">Reference proteome</keyword>
<evidence type="ECO:0000256" key="4">
    <source>
        <dbReference type="ARBA" id="ARBA00022729"/>
    </source>
</evidence>
<proteinExistence type="inferred from homology"/>
<evidence type="ECO:0000313" key="8">
    <source>
        <dbReference type="Proteomes" id="UP001589619"/>
    </source>
</evidence>
<evidence type="ECO:0000313" key="7">
    <source>
        <dbReference type="EMBL" id="MFB9754618.1"/>
    </source>
</evidence>
<dbReference type="PANTHER" id="PTHR30532">
    <property type="entry name" value="IRON III DICITRATE-BINDING PERIPLASMIC PROTEIN"/>
    <property type="match status" value="1"/>
</dbReference>
<protein>
    <submittedName>
        <fullName evidence="7">Iron-siderophore ABC transporter substrate-binding protein</fullName>
    </submittedName>
</protein>
<dbReference type="PROSITE" id="PS51257">
    <property type="entry name" value="PROKAR_LIPOPROTEIN"/>
    <property type="match status" value="1"/>
</dbReference>
<dbReference type="PANTHER" id="PTHR30532:SF1">
    <property type="entry name" value="IRON(3+)-HYDROXAMATE-BINDING PROTEIN FHUD"/>
    <property type="match status" value="1"/>
</dbReference>